<comment type="similarity">
    <text evidence="4 9 10">Belongs to the HisA/HisF family.</text>
</comment>
<keyword evidence="5 9" id="KW-0963">Cytoplasm</keyword>
<sequence>MLIIPAIDLRKGQCVRLQQGQFTEVSIYPSSPQTLARHYAKQGACRLHLVDLDGAQSGEIQQLELIQSLKQPGVMLQVGGGIRTLETAQNCLKAGIDKLVLGSIAINDRLFVSKLIQSLDPQRIVLALDVNIDAGIPRPAIHGWQTTTPYDLWEVVNYYQDLGIREVLCTDIACDGMMSGPNFQLYQQATRFFPQIRWQASGGIRHEKDLKQLKTIGLSAAILGRMLYETDFDLTIYLEDCHVG</sequence>
<evidence type="ECO:0000256" key="7">
    <source>
        <dbReference type="ARBA" id="ARBA00023102"/>
    </source>
</evidence>
<dbReference type="SUPFAM" id="SSF51366">
    <property type="entry name" value="Ribulose-phoshate binding barrel"/>
    <property type="match status" value="1"/>
</dbReference>
<dbReference type="CDD" id="cd04732">
    <property type="entry name" value="HisA"/>
    <property type="match status" value="1"/>
</dbReference>
<dbReference type="EC" id="5.3.1.16" evidence="9"/>
<dbReference type="FunFam" id="3.20.20.70:FF:000009">
    <property type="entry name" value="1-(5-phosphoribosyl)-5-[(5-phosphoribosylamino)methylideneamino] imidazole-4-carboxamide isomerase"/>
    <property type="match status" value="1"/>
</dbReference>
<dbReference type="PANTHER" id="PTHR43090:SF2">
    <property type="entry name" value="1-(5-PHOSPHORIBOSYL)-5-[(5-PHOSPHORIBOSYLAMINO)METHYLIDENEAMINO] IMIDAZOLE-4-CARBOXAMIDE ISOMERASE"/>
    <property type="match status" value="1"/>
</dbReference>
<evidence type="ECO:0000256" key="5">
    <source>
        <dbReference type="ARBA" id="ARBA00022490"/>
    </source>
</evidence>
<dbReference type="InterPro" id="IPR011060">
    <property type="entry name" value="RibuloseP-bd_barrel"/>
</dbReference>
<evidence type="ECO:0000256" key="6">
    <source>
        <dbReference type="ARBA" id="ARBA00022605"/>
    </source>
</evidence>
<feature type="active site" description="Proton donor" evidence="9">
    <location>
        <position position="129"/>
    </location>
</feature>
<dbReference type="HAMAP" id="MF_01014">
    <property type="entry name" value="HisA"/>
    <property type="match status" value="1"/>
</dbReference>
<comment type="pathway">
    <text evidence="3 9">Amino-acid biosynthesis; L-histidine biosynthesis; L-histidine from 5-phospho-alpha-D-ribose 1-diphosphate: step 4/9.</text>
</comment>
<evidence type="ECO:0000256" key="2">
    <source>
        <dbReference type="ARBA" id="ARBA00004496"/>
    </source>
</evidence>
<keyword evidence="8 9" id="KW-0413">Isomerase</keyword>
<dbReference type="PATRIC" id="fig|456.5.peg.1363"/>
<dbReference type="Gene3D" id="3.20.20.70">
    <property type="entry name" value="Aldolase class I"/>
    <property type="match status" value="1"/>
</dbReference>
<dbReference type="InterPro" id="IPR006062">
    <property type="entry name" value="His_biosynth"/>
</dbReference>
<dbReference type="UniPathway" id="UPA00031">
    <property type="reaction ID" value="UER00009"/>
</dbReference>
<organism evidence="11 12">
    <name type="scientific">Legionella jordanis</name>
    <dbReference type="NCBI Taxonomy" id="456"/>
    <lineage>
        <taxon>Bacteria</taxon>
        <taxon>Pseudomonadati</taxon>
        <taxon>Pseudomonadota</taxon>
        <taxon>Gammaproteobacteria</taxon>
        <taxon>Legionellales</taxon>
        <taxon>Legionellaceae</taxon>
        <taxon>Legionella</taxon>
    </lineage>
</organism>
<dbReference type="STRING" id="456.Ljor_1275"/>
<dbReference type="GO" id="GO:0000162">
    <property type="term" value="P:L-tryptophan biosynthetic process"/>
    <property type="evidence" value="ECO:0007669"/>
    <property type="project" value="TreeGrafter"/>
</dbReference>
<keyword evidence="12" id="KW-1185">Reference proteome</keyword>
<comment type="catalytic activity">
    <reaction evidence="1 9">
        <text>1-(5-phospho-beta-D-ribosyl)-5-[(5-phospho-beta-D-ribosylamino)methylideneamino]imidazole-4-carboxamide = 5-[(5-phospho-1-deoxy-D-ribulos-1-ylimino)methylamino]-1-(5-phospho-beta-D-ribosyl)imidazole-4-carboxamide</text>
        <dbReference type="Rhea" id="RHEA:15469"/>
        <dbReference type="ChEBI" id="CHEBI:58435"/>
        <dbReference type="ChEBI" id="CHEBI:58525"/>
        <dbReference type="EC" id="5.3.1.16"/>
    </reaction>
</comment>
<dbReference type="InterPro" id="IPR013785">
    <property type="entry name" value="Aldolase_TIM"/>
</dbReference>
<comment type="subcellular location">
    <subcellularLocation>
        <location evidence="2 9">Cytoplasm</location>
    </subcellularLocation>
</comment>
<comment type="caution">
    <text evidence="11">The sequence shown here is derived from an EMBL/GenBank/DDBJ whole genome shotgun (WGS) entry which is preliminary data.</text>
</comment>
<accession>A0A0W0VBE7</accession>
<dbReference type="Pfam" id="PF00977">
    <property type="entry name" value="His_biosynth"/>
    <property type="match status" value="1"/>
</dbReference>
<dbReference type="OrthoDB" id="9807749at2"/>
<dbReference type="InterPro" id="IPR044524">
    <property type="entry name" value="Isoase_HisA-like"/>
</dbReference>
<dbReference type="GO" id="GO:0000105">
    <property type="term" value="P:L-histidine biosynthetic process"/>
    <property type="evidence" value="ECO:0007669"/>
    <property type="project" value="UniProtKB-UniRule"/>
</dbReference>
<dbReference type="EMBL" id="LNYJ01000011">
    <property type="protein sequence ID" value="KTD16969.1"/>
    <property type="molecule type" value="Genomic_DNA"/>
</dbReference>
<evidence type="ECO:0000256" key="3">
    <source>
        <dbReference type="ARBA" id="ARBA00005133"/>
    </source>
</evidence>
<gene>
    <name evidence="9 11" type="primary">hisA</name>
    <name evidence="11" type="ORF">Ljor_1275</name>
</gene>
<dbReference type="InterPro" id="IPR023016">
    <property type="entry name" value="HisA/PriA"/>
</dbReference>
<dbReference type="Proteomes" id="UP000055035">
    <property type="component" value="Unassembled WGS sequence"/>
</dbReference>
<name>A0A0W0VBE7_9GAMM</name>
<dbReference type="GO" id="GO:0003949">
    <property type="term" value="F:1-(5-phosphoribosyl)-5-[(5-phosphoribosylamino)methylideneamino]imidazole-4-carboxamide isomerase activity"/>
    <property type="evidence" value="ECO:0007669"/>
    <property type="project" value="UniProtKB-UniRule"/>
</dbReference>
<protein>
    <recommendedName>
        <fullName evidence="9">1-(5-phosphoribosyl)-5-[(5-phosphoribosylamino)methylideneamino] imidazole-4-carboxamide isomerase</fullName>
        <ecNumber evidence="9">5.3.1.16</ecNumber>
    </recommendedName>
    <alternativeName>
        <fullName evidence="9">Phosphoribosylformimino-5-aminoimidazole carboxamide ribotide isomerase</fullName>
    </alternativeName>
</protein>
<evidence type="ECO:0000256" key="8">
    <source>
        <dbReference type="ARBA" id="ARBA00023235"/>
    </source>
</evidence>
<feature type="active site" description="Proton acceptor" evidence="9">
    <location>
        <position position="8"/>
    </location>
</feature>
<dbReference type="GO" id="GO:0005737">
    <property type="term" value="C:cytoplasm"/>
    <property type="evidence" value="ECO:0007669"/>
    <property type="project" value="UniProtKB-SubCell"/>
</dbReference>
<keyword evidence="6 9" id="KW-0028">Amino-acid biosynthesis</keyword>
<reference evidence="11 12" key="1">
    <citation type="submission" date="2015-11" db="EMBL/GenBank/DDBJ databases">
        <title>Genomic analysis of 38 Legionella species identifies large and diverse effector repertoires.</title>
        <authorList>
            <person name="Burstein D."/>
            <person name="Amaro F."/>
            <person name="Zusman T."/>
            <person name="Lifshitz Z."/>
            <person name="Cohen O."/>
            <person name="Gilbert J.A."/>
            <person name="Pupko T."/>
            <person name="Shuman H.A."/>
            <person name="Segal G."/>
        </authorList>
    </citation>
    <scope>NUCLEOTIDE SEQUENCE [LARGE SCALE GENOMIC DNA]</scope>
    <source>
        <strain evidence="11 12">BL-540</strain>
    </source>
</reference>
<keyword evidence="7 9" id="KW-0368">Histidine biosynthesis</keyword>
<proteinExistence type="inferred from homology"/>
<dbReference type="RefSeq" id="WP_058470773.1">
    <property type="nucleotide sequence ID" value="NZ_CAAAIC010000003.1"/>
</dbReference>
<evidence type="ECO:0000256" key="1">
    <source>
        <dbReference type="ARBA" id="ARBA00000901"/>
    </source>
</evidence>
<dbReference type="AlphaFoldDB" id="A0A0W0VBE7"/>
<dbReference type="PANTHER" id="PTHR43090">
    <property type="entry name" value="1-(5-PHOSPHORIBOSYL)-5-[(5-PHOSPHORIBOSYLAMINO)METHYLIDENEAMINO] IMIDAZOLE-4-CARBOXAMIDE ISOMERASE"/>
    <property type="match status" value="1"/>
</dbReference>
<evidence type="ECO:0000256" key="10">
    <source>
        <dbReference type="RuleBase" id="RU003657"/>
    </source>
</evidence>
<evidence type="ECO:0000256" key="4">
    <source>
        <dbReference type="ARBA" id="ARBA00009667"/>
    </source>
</evidence>
<evidence type="ECO:0000313" key="11">
    <source>
        <dbReference type="EMBL" id="KTD16969.1"/>
    </source>
</evidence>
<evidence type="ECO:0000313" key="12">
    <source>
        <dbReference type="Proteomes" id="UP000055035"/>
    </source>
</evidence>
<evidence type="ECO:0000256" key="9">
    <source>
        <dbReference type="HAMAP-Rule" id="MF_01014"/>
    </source>
</evidence>